<name>A0ABW5N4J8_9FLAO</name>
<sequence length="357" mass="41611">MKYTLLFIILGLYYCQGQTINFTSSFRETDIIKGVKATDTIIDNSLRYELSFINNDKALISNEIIEYSANHKATPDTVLISKSDKKRIKLLSKIDFGSFNDLFDLAKQESKVNYYKQKVFSTPYDLSIELIKGNEIIKLKRKEHPADYINHWDCNGKEIFNPKIDEIVSKIFPKKALGNFKTLKTPSKKTIKYHKDELIKILNDLTNYLKTKDSISLKKFAYRLCPDINTVQHFESNKLYYRGIPEAFQKKNNDEIHIMLEKSKESYSSYFLRLLAKIEPKSEIELLTVADDINIEYSGFLKDFRGYSRIISPKGNGAIETTHFYFKLKINGRIHKYSFGEMLRINGEWKSFTAPRI</sequence>
<keyword evidence="2" id="KW-1185">Reference proteome</keyword>
<organism evidence="1 2">
    <name type="scientific">Aquimarina hainanensis</name>
    <dbReference type="NCBI Taxonomy" id="1578017"/>
    <lineage>
        <taxon>Bacteria</taxon>
        <taxon>Pseudomonadati</taxon>
        <taxon>Bacteroidota</taxon>
        <taxon>Flavobacteriia</taxon>
        <taxon>Flavobacteriales</taxon>
        <taxon>Flavobacteriaceae</taxon>
        <taxon>Aquimarina</taxon>
    </lineage>
</organism>
<protein>
    <recommendedName>
        <fullName evidence="3">DUF3857 domain-containing protein</fullName>
    </recommendedName>
</protein>
<evidence type="ECO:0000313" key="2">
    <source>
        <dbReference type="Proteomes" id="UP001597459"/>
    </source>
</evidence>
<evidence type="ECO:0000313" key="1">
    <source>
        <dbReference type="EMBL" id="MFD2589804.1"/>
    </source>
</evidence>
<dbReference type="EMBL" id="JBHULX010000002">
    <property type="protein sequence ID" value="MFD2589804.1"/>
    <property type="molecule type" value="Genomic_DNA"/>
</dbReference>
<proteinExistence type="predicted"/>
<comment type="caution">
    <text evidence="1">The sequence shown here is derived from an EMBL/GenBank/DDBJ whole genome shotgun (WGS) entry which is preliminary data.</text>
</comment>
<dbReference type="Proteomes" id="UP001597459">
    <property type="component" value="Unassembled WGS sequence"/>
</dbReference>
<evidence type="ECO:0008006" key="3">
    <source>
        <dbReference type="Google" id="ProtNLM"/>
    </source>
</evidence>
<dbReference type="RefSeq" id="WP_378256282.1">
    <property type="nucleotide sequence ID" value="NZ_JBHSJV010000001.1"/>
</dbReference>
<gene>
    <name evidence="1" type="ORF">ACFSTE_03110</name>
</gene>
<reference evidence="2" key="1">
    <citation type="journal article" date="2019" name="Int. J. Syst. Evol. Microbiol.">
        <title>The Global Catalogue of Microorganisms (GCM) 10K type strain sequencing project: providing services to taxonomists for standard genome sequencing and annotation.</title>
        <authorList>
            <consortium name="The Broad Institute Genomics Platform"/>
            <consortium name="The Broad Institute Genome Sequencing Center for Infectious Disease"/>
            <person name="Wu L."/>
            <person name="Ma J."/>
        </authorList>
    </citation>
    <scope>NUCLEOTIDE SEQUENCE [LARGE SCALE GENOMIC DNA]</scope>
    <source>
        <strain evidence="2">KCTC 42423</strain>
    </source>
</reference>
<accession>A0ABW5N4J8</accession>